<dbReference type="GO" id="GO:0044877">
    <property type="term" value="F:protein-containing complex binding"/>
    <property type="evidence" value="ECO:0007669"/>
    <property type="project" value="TreeGrafter"/>
</dbReference>
<dbReference type="EMBL" id="MU863624">
    <property type="protein sequence ID" value="KAK4106454.1"/>
    <property type="molecule type" value="Genomic_DNA"/>
</dbReference>
<dbReference type="AlphaFoldDB" id="A0AAN6T724"/>
<evidence type="ECO:0000313" key="3">
    <source>
        <dbReference type="EMBL" id="KAK4106454.1"/>
    </source>
</evidence>
<organism evidence="3 4">
    <name type="scientific">Parathielavia hyrcaniae</name>
    <dbReference type="NCBI Taxonomy" id="113614"/>
    <lineage>
        <taxon>Eukaryota</taxon>
        <taxon>Fungi</taxon>
        <taxon>Dikarya</taxon>
        <taxon>Ascomycota</taxon>
        <taxon>Pezizomycotina</taxon>
        <taxon>Sordariomycetes</taxon>
        <taxon>Sordariomycetidae</taxon>
        <taxon>Sordariales</taxon>
        <taxon>Chaetomiaceae</taxon>
        <taxon>Parathielavia</taxon>
    </lineage>
</organism>
<dbReference type="InterPro" id="IPR051207">
    <property type="entry name" value="ComplexI_NDUFA9_subunit"/>
</dbReference>
<protein>
    <submittedName>
        <fullName evidence="3">NAD(P)-binding protein</fullName>
    </submittedName>
</protein>
<dbReference type="PANTHER" id="PTHR12126">
    <property type="entry name" value="NADH-UBIQUINONE OXIDOREDUCTASE 39 KDA SUBUNIT-RELATED"/>
    <property type="match status" value="1"/>
</dbReference>
<sequence>MSATTKRIVVFGGNGFLGSRICRAAVARNWDVTSVSRSGNPRWDTITSSATPPPWSHHVAWERADIFRPAQWTSLVHGADYVVHTLGILLEADYKGVISGRESPLSGLSRAFNPAKGAHSPNPLERVRNEGAPEPGVEPPSSPAQLTYEMMNRDSAILLAKEAAREGVKAFGFVSAAAGAPVLPSRYITTKREAEAVVAREFPDMRGLFFRPPFMYDQSRTATMALAAFATAGSAVNGLTRGVLGGFLGAAVAKPLKADVVADAVVEALADETVKGPVEVRRLEELANRAWRKTML</sequence>
<comment type="caution">
    <text evidence="3">The sequence shown here is derived from an EMBL/GenBank/DDBJ whole genome shotgun (WGS) entry which is preliminary data.</text>
</comment>
<dbReference type="SUPFAM" id="SSF51735">
    <property type="entry name" value="NAD(P)-binding Rossmann-fold domains"/>
    <property type="match status" value="1"/>
</dbReference>
<dbReference type="Gene3D" id="3.40.50.720">
    <property type="entry name" value="NAD(P)-binding Rossmann-like Domain"/>
    <property type="match status" value="1"/>
</dbReference>
<evidence type="ECO:0000256" key="1">
    <source>
        <dbReference type="SAM" id="MobiDB-lite"/>
    </source>
</evidence>
<proteinExistence type="predicted"/>
<reference evidence="3" key="2">
    <citation type="submission" date="2023-05" db="EMBL/GenBank/DDBJ databases">
        <authorList>
            <consortium name="Lawrence Berkeley National Laboratory"/>
            <person name="Steindorff A."/>
            <person name="Hensen N."/>
            <person name="Bonometti L."/>
            <person name="Westerberg I."/>
            <person name="Brannstrom I.O."/>
            <person name="Guillou S."/>
            <person name="Cros-Aarteil S."/>
            <person name="Calhoun S."/>
            <person name="Haridas S."/>
            <person name="Kuo A."/>
            <person name="Mondo S."/>
            <person name="Pangilinan J."/>
            <person name="Riley R."/>
            <person name="Labutti K."/>
            <person name="Andreopoulos B."/>
            <person name="Lipzen A."/>
            <person name="Chen C."/>
            <person name="Yanf M."/>
            <person name="Daum C."/>
            <person name="Ng V."/>
            <person name="Clum A."/>
            <person name="Ohm R."/>
            <person name="Martin F."/>
            <person name="Silar P."/>
            <person name="Natvig D."/>
            <person name="Lalanne C."/>
            <person name="Gautier V."/>
            <person name="Ament-Velasquez S.L."/>
            <person name="Kruys A."/>
            <person name="Hutchinson M.I."/>
            <person name="Powell A.J."/>
            <person name="Barry K."/>
            <person name="Miller A.N."/>
            <person name="Grigoriev I.V."/>
            <person name="Debuchy R."/>
            <person name="Gladieux P."/>
            <person name="Thoren M.H."/>
            <person name="Johannesson H."/>
        </authorList>
    </citation>
    <scope>NUCLEOTIDE SEQUENCE</scope>
    <source>
        <strain evidence="3">CBS 757.83</strain>
    </source>
</reference>
<gene>
    <name evidence="3" type="ORF">N658DRAFT_512284</name>
</gene>
<dbReference type="Pfam" id="PF01370">
    <property type="entry name" value="Epimerase"/>
    <property type="match status" value="1"/>
</dbReference>
<accession>A0AAN6T724</accession>
<dbReference type="Proteomes" id="UP001305647">
    <property type="component" value="Unassembled WGS sequence"/>
</dbReference>
<dbReference type="PANTHER" id="PTHR12126:SF16">
    <property type="entry name" value="MIOREX COMPLEX COMPONENT 2"/>
    <property type="match status" value="1"/>
</dbReference>
<feature type="domain" description="NAD-dependent epimerase/dehydratase" evidence="2">
    <location>
        <begin position="8"/>
        <end position="85"/>
    </location>
</feature>
<dbReference type="InterPro" id="IPR001509">
    <property type="entry name" value="Epimerase_deHydtase"/>
</dbReference>
<evidence type="ECO:0000313" key="4">
    <source>
        <dbReference type="Proteomes" id="UP001305647"/>
    </source>
</evidence>
<evidence type="ECO:0000259" key="2">
    <source>
        <dbReference type="Pfam" id="PF01370"/>
    </source>
</evidence>
<name>A0AAN6T724_9PEZI</name>
<feature type="region of interest" description="Disordered" evidence="1">
    <location>
        <begin position="109"/>
        <end position="143"/>
    </location>
</feature>
<dbReference type="InterPro" id="IPR036291">
    <property type="entry name" value="NAD(P)-bd_dom_sf"/>
</dbReference>
<keyword evidence="4" id="KW-1185">Reference proteome</keyword>
<dbReference type="GO" id="GO:0005739">
    <property type="term" value="C:mitochondrion"/>
    <property type="evidence" value="ECO:0007669"/>
    <property type="project" value="TreeGrafter"/>
</dbReference>
<reference evidence="3" key="1">
    <citation type="journal article" date="2023" name="Mol. Phylogenet. Evol.">
        <title>Genome-scale phylogeny and comparative genomics of the fungal order Sordariales.</title>
        <authorList>
            <person name="Hensen N."/>
            <person name="Bonometti L."/>
            <person name="Westerberg I."/>
            <person name="Brannstrom I.O."/>
            <person name="Guillou S."/>
            <person name="Cros-Aarteil S."/>
            <person name="Calhoun S."/>
            <person name="Haridas S."/>
            <person name="Kuo A."/>
            <person name="Mondo S."/>
            <person name="Pangilinan J."/>
            <person name="Riley R."/>
            <person name="LaButti K."/>
            <person name="Andreopoulos B."/>
            <person name="Lipzen A."/>
            <person name="Chen C."/>
            <person name="Yan M."/>
            <person name="Daum C."/>
            <person name="Ng V."/>
            <person name="Clum A."/>
            <person name="Steindorff A."/>
            <person name="Ohm R.A."/>
            <person name="Martin F."/>
            <person name="Silar P."/>
            <person name="Natvig D.O."/>
            <person name="Lalanne C."/>
            <person name="Gautier V."/>
            <person name="Ament-Velasquez S.L."/>
            <person name="Kruys A."/>
            <person name="Hutchinson M.I."/>
            <person name="Powell A.J."/>
            <person name="Barry K."/>
            <person name="Miller A.N."/>
            <person name="Grigoriev I.V."/>
            <person name="Debuchy R."/>
            <person name="Gladieux P."/>
            <person name="Hiltunen Thoren M."/>
            <person name="Johannesson H."/>
        </authorList>
    </citation>
    <scope>NUCLEOTIDE SEQUENCE</scope>
    <source>
        <strain evidence="3">CBS 757.83</strain>
    </source>
</reference>